<dbReference type="Proteomes" id="UP001156870">
    <property type="component" value="Unassembled WGS sequence"/>
</dbReference>
<evidence type="ECO:0000313" key="2">
    <source>
        <dbReference type="EMBL" id="GLS25662.1"/>
    </source>
</evidence>
<sequence length="249" mass="27274">MYSKYLLPILCLLTLAGCMSASINTEQVNSINRVAIVGFDTFKMSSGEGLSIGAIMDMTKSKESISNLGEKFYIALGDQLGKEMGWQVLSIDSVKGNPYYQELYQSARGKTKTRLINGRSVTTEGIAPAKPMRELTKAQKDKLIKSLNVDSIIFMDSLLAPGKTSSIMGTFSFEKYRVTVDTFTMHNIASNTPIIEIKRKVGDTPDKVRSNFSIAGFSTNPSQKEIGLVYAIKEVAKALAEEIKKGGNQ</sequence>
<dbReference type="PROSITE" id="PS51257">
    <property type="entry name" value="PROKAR_LIPOPROTEIN"/>
    <property type="match status" value="1"/>
</dbReference>
<dbReference type="EMBL" id="BSPD01000033">
    <property type="protein sequence ID" value="GLS25662.1"/>
    <property type="molecule type" value="Genomic_DNA"/>
</dbReference>
<evidence type="ECO:0008006" key="4">
    <source>
        <dbReference type="Google" id="ProtNLM"/>
    </source>
</evidence>
<keyword evidence="1" id="KW-0732">Signal</keyword>
<name>A0AA37TAI2_9GAMM</name>
<proteinExistence type="predicted"/>
<dbReference type="AlphaFoldDB" id="A0AA37TAI2"/>
<keyword evidence="3" id="KW-1185">Reference proteome</keyword>
<feature type="chain" id="PRO_5041367468" description="Lipoprotein" evidence="1">
    <location>
        <begin position="22"/>
        <end position="249"/>
    </location>
</feature>
<gene>
    <name evidence="2" type="ORF">GCM10007877_13760</name>
</gene>
<organism evidence="2 3">
    <name type="scientific">Marinibactrum halimedae</name>
    <dbReference type="NCBI Taxonomy" id="1444977"/>
    <lineage>
        <taxon>Bacteria</taxon>
        <taxon>Pseudomonadati</taxon>
        <taxon>Pseudomonadota</taxon>
        <taxon>Gammaproteobacteria</taxon>
        <taxon>Cellvibrionales</taxon>
        <taxon>Cellvibrionaceae</taxon>
        <taxon>Marinibactrum</taxon>
    </lineage>
</organism>
<evidence type="ECO:0000256" key="1">
    <source>
        <dbReference type="SAM" id="SignalP"/>
    </source>
</evidence>
<evidence type="ECO:0000313" key="3">
    <source>
        <dbReference type="Proteomes" id="UP001156870"/>
    </source>
</evidence>
<protein>
    <recommendedName>
        <fullName evidence="4">Lipoprotein</fullName>
    </recommendedName>
</protein>
<feature type="signal peptide" evidence="1">
    <location>
        <begin position="1"/>
        <end position="21"/>
    </location>
</feature>
<comment type="caution">
    <text evidence="2">The sequence shown here is derived from an EMBL/GenBank/DDBJ whole genome shotgun (WGS) entry which is preliminary data.</text>
</comment>
<accession>A0AA37TAI2</accession>
<reference evidence="2 3" key="1">
    <citation type="journal article" date="2014" name="Int. J. Syst. Evol. Microbiol.">
        <title>Complete genome sequence of Corynebacterium casei LMG S-19264T (=DSM 44701T), isolated from a smear-ripened cheese.</title>
        <authorList>
            <consortium name="US DOE Joint Genome Institute (JGI-PGF)"/>
            <person name="Walter F."/>
            <person name="Albersmeier A."/>
            <person name="Kalinowski J."/>
            <person name="Ruckert C."/>
        </authorList>
    </citation>
    <scope>NUCLEOTIDE SEQUENCE [LARGE SCALE GENOMIC DNA]</scope>
    <source>
        <strain evidence="2 3">NBRC 110095</strain>
    </source>
</reference>